<accession>A0A317WPF3</accession>
<proteinExistence type="predicted"/>
<protein>
    <submittedName>
        <fullName evidence="3">Alpha/beta-hydrolase</fullName>
    </submittedName>
</protein>
<dbReference type="InterPro" id="IPR050471">
    <property type="entry name" value="AB_hydrolase"/>
</dbReference>
<dbReference type="STRING" id="1448321.A0A317WPF3"/>
<gene>
    <name evidence="3" type="ORF">BO70DRAFT_427766</name>
</gene>
<name>A0A317WPF3_9EURO</name>
<dbReference type="SUPFAM" id="SSF53474">
    <property type="entry name" value="alpha/beta-Hydrolases"/>
    <property type="match status" value="1"/>
</dbReference>
<organism evidence="3 4">
    <name type="scientific">Aspergillus heteromorphus CBS 117.55</name>
    <dbReference type="NCBI Taxonomy" id="1448321"/>
    <lineage>
        <taxon>Eukaryota</taxon>
        <taxon>Fungi</taxon>
        <taxon>Dikarya</taxon>
        <taxon>Ascomycota</taxon>
        <taxon>Pezizomycotina</taxon>
        <taxon>Eurotiomycetes</taxon>
        <taxon>Eurotiomycetidae</taxon>
        <taxon>Eurotiales</taxon>
        <taxon>Aspergillaceae</taxon>
        <taxon>Aspergillus</taxon>
        <taxon>Aspergillus subgen. Circumdati</taxon>
    </lineage>
</organism>
<dbReference type="InterPro" id="IPR000073">
    <property type="entry name" value="AB_hydrolase_1"/>
</dbReference>
<dbReference type="InterPro" id="IPR029058">
    <property type="entry name" value="AB_hydrolase_fold"/>
</dbReference>
<feature type="region of interest" description="Disordered" evidence="1">
    <location>
        <begin position="73"/>
        <end position="93"/>
    </location>
</feature>
<dbReference type="AlphaFoldDB" id="A0A317WPF3"/>
<dbReference type="GO" id="GO:0046503">
    <property type="term" value="P:glycerolipid catabolic process"/>
    <property type="evidence" value="ECO:0007669"/>
    <property type="project" value="TreeGrafter"/>
</dbReference>
<dbReference type="RefSeq" id="XP_025400990.1">
    <property type="nucleotide sequence ID" value="XM_025547909.1"/>
</dbReference>
<keyword evidence="4" id="KW-1185">Reference proteome</keyword>
<dbReference type="PANTHER" id="PTHR43433">
    <property type="entry name" value="HYDROLASE, ALPHA/BETA FOLD FAMILY PROTEIN"/>
    <property type="match status" value="1"/>
</dbReference>
<dbReference type="Gene3D" id="3.40.50.1820">
    <property type="entry name" value="alpha/beta hydrolase"/>
    <property type="match status" value="1"/>
</dbReference>
<evidence type="ECO:0000256" key="1">
    <source>
        <dbReference type="SAM" id="MobiDB-lite"/>
    </source>
</evidence>
<dbReference type="OrthoDB" id="408373at2759"/>
<dbReference type="EMBL" id="MSFL01000007">
    <property type="protein sequence ID" value="PWY86758.1"/>
    <property type="molecule type" value="Genomic_DNA"/>
</dbReference>
<sequence>MQPTPTSQDSNNHIKSHLPLPSGVTLYYEIRGTGPPLLLIPGAHATGLIYESLAEALSPRFRVTLYDLRGFVRSDPNPNSNPSQNPRSNPQTIETHTGDALALIRHLSPTTPITVFSSSSTAPIALSLLHKCPQHIHKVILHEPLLFSLLPPAIFTAINRLFTSCIRNPKHPSIHAINRTILPLVQRPHGWARFTRTREHARFRELRLPSDFNLRWDVNEFLEVVEWGVDVEGLMKVGEAGDTRMDLPDGARVIGAAVESSAVESESGAG</sequence>
<reference evidence="3 4" key="1">
    <citation type="submission" date="2016-12" db="EMBL/GenBank/DDBJ databases">
        <title>The genomes of Aspergillus section Nigri reveals drivers in fungal speciation.</title>
        <authorList>
            <consortium name="DOE Joint Genome Institute"/>
            <person name="Vesth T.C."/>
            <person name="Nybo J."/>
            <person name="Theobald S."/>
            <person name="Brandl J."/>
            <person name="Frisvad J.C."/>
            <person name="Nielsen K.F."/>
            <person name="Lyhne E.K."/>
            <person name="Kogle M.E."/>
            <person name="Kuo A."/>
            <person name="Riley R."/>
            <person name="Clum A."/>
            <person name="Nolan M."/>
            <person name="Lipzen A."/>
            <person name="Salamov A."/>
            <person name="Henrissat B."/>
            <person name="Wiebenga A."/>
            <person name="De Vries R.P."/>
            <person name="Grigoriev I.V."/>
            <person name="Mortensen U.H."/>
            <person name="Andersen M.R."/>
            <person name="Baker S.E."/>
        </authorList>
    </citation>
    <scope>NUCLEOTIDE SEQUENCE [LARGE SCALE GENOMIC DNA]</scope>
    <source>
        <strain evidence="3 4">CBS 117.55</strain>
    </source>
</reference>
<evidence type="ECO:0000313" key="3">
    <source>
        <dbReference type="EMBL" id="PWY86758.1"/>
    </source>
</evidence>
<feature type="domain" description="AB hydrolase-1" evidence="2">
    <location>
        <begin position="35"/>
        <end position="152"/>
    </location>
</feature>
<dbReference type="VEuPathDB" id="FungiDB:BO70DRAFT_427766"/>
<dbReference type="Proteomes" id="UP000247233">
    <property type="component" value="Unassembled WGS sequence"/>
</dbReference>
<keyword evidence="3" id="KW-0378">Hydrolase</keyword>
<dbReference type="Pfam" id="PF00561">
    <property type="entry name" value="Abhydrolase_1"/>
    <property type="match status" value="1"/>
</dbReference>
<evidence type="ECO:0000313" key="4">
    <source>
        <dbReference type="Proteomes" id="UP000247233"/>
    </source>
</evidence>
<comment type="caution">
    <text evidence="3">The sequence shown here is derived from an EMBL/GenBank/DDBJ whole genome shotgun (WGS) entry which is preliminary data.</text>
</comment>
<dbReference type="GO" id="GO:0004806">
    <property type="term" value="F:triacylglycerol lipase activity"/>
    <property type="evidence" value="ECO:0007669"/>
    <property type="project" value="TreeGrafter"/>
</dbReference>
<dbReference type="GeneID" id="37070146"/>
<dbReference type="PANTHER" id="PTHR43433:SF5">
    <property type="entry name" value="AB HYDROLASE-1 DOMAIN-CONTAINING PROTEIN"/>
    <property type="match status" value="1"/>
</dbReference>
<feature type="compositionally biased region" description="Low complexity" evidence="1">
    <location>
        <begin position="73"/>
        <end position="91"/>
    </location>
</feature>
<evidence type="ECO:0000259" key="2">
    <source>
        <dbReference type="Pfam" id="PF00561"/>
    </source>
</evidence>